<dbReference type="AlphaFoldDB" id="A0A015K1W9"/>
<dbReference type="EMBL" id="JEMT01028891">
    <property type="protein sequence ID" value="EXX53431.1"/>
    <property type="molecule type" value="Genomic_DNA"/>
</dbReference>
<organism evidence="2 3">
    <name type="scientific">Rhizophagus irregularis (strain DAOM 197198w)</name>
    <name type="common">Glomus intraradices</name>
    <dbReference type="NCBI Taxonomy" id="1432141"/>
    <lineage>
        <taxon>Eukaryota</taxon>
        <taxon>Fungi</taxon>
        <taxon>Fungi incertae sedis</taxon>
        <taxon>Mucoromycota</taxon>
        <taxon>Glomeromycotina</taxon>
        <taxon>Glomeromycetes</taxon>
        <taxon>Glomerales</taxon>
        <taxon>Glomeraceae</taxon>
        <taxon>Rhizophagus</taxon>
    </lineage>
</organism>
<keyword evidence="3" id="KW-1185">Reference proteome</keyword>
<protein>
    <submittedName>
        <fullName evidence="2">Uncharacterized protein</fullName>
    </submittedName>
</protein>
<gene>
    <name evidence="2" type="ORF">RirG_243950</name>
</gene>
<feature type="region of interest" description="Disordered" evidence="1">
    <location>
        <begin position="1"/>
        <end position="49"/>
    </location>
</feature>
<comment type="caution">
    <text evidence="2">The sequence shown here is derived from an EMBL/GenBank/DDBJ whole genome shotgun (WGS) entry which is preliminary data.</text>
</comment>
<feature type="compositionally biased region" description="Basic and acidic residues" evidence="1">
    <location>
        <begin position="36"/>
        <end position="49"/>
    </location>
</feature>
<name>A0A015K1W9_RHIIW</name>
<evidence type="ECO:0000313" key="2">
    <source>
        <dbReference type="EMBL" id="EXX53431.1"/>
    </source>
</evidence>
<feature type="compositionally biased region" description="Basic and acidic residues" evidence="1">
    <location>
        <begin position="1"/>
        <end position="17"/>
    </location>
</feature>
<accession>A0A015K1W9</accession>
<reference evidence="2 3" key="1">
    <citation type="submission" date="2014-02" db="EMBL/GenBank/DDBJ databases">
        <title>Single nucleus genome sequencing reveals high similarity among nuclei of an endomycorrhizal fungus.</title>
        <authorList>
            <person name="Lin K."/>
            <person name="Geurts R."/>
            <person name="Zhang Z."/>
            <person name="Limpens E."/>
            <person name="Saunders D.G."/>
            <person name="Mu D."/>
            <person name="Pang E."/>
            <person name="Cao H."/>
            <person name="Cha H."/>
            <person name="Lin T."/>
            <person name="Zhou Q."/>
            <person name="Shang Y."/>
            <person name="Li Y."/>
            <person name="Ivanov S."/>
            <person name="Sharma T."/>
            <person name="Velzen R.V."/>
            <person name="Ruijter N.D."/>
            <person name="Aanen D.K."/>
            <person name="Win J."/>
            <person name="Kamoun S."/>
            <person name="Bisseling T."/>
            <person name="Huang S."/>
        </authorList>
    </citation>
    <scope>NUCLEOTIDE SEQUENCE [LARGE SCALE GENOMIC DNA]</scope>
    <source>
        <strain evidence="3">DAOM197198w</strain>
    </source>
</reference>
<dbReference type="HOGENOM" id="CLU_3140839_0_0_1"/>
<evidence type="ECO:0000313" key="3">
    <source>
        <dbReference type="Proteomes" id="UP000022910"/>
    </source>
</evidence>
<evidence type="ECO:0000256" key="1">
    <source>
        <dbReference type="SAM" id="MobiDB-lite"/>
    </source>
</evidence>
<feature type="compositionally biased region" description="Basic residues" evidence="1">
    <location>
        <begin position="18"/>
        <end position="35"/>
    </location>
</feature>
<sequence>MERENEGEKGGERNGKGERKRKGGKRNGKGRTKEKKGRERNGNGKGDGG</sequence>
<dbReference type="Proteomes" id="UP000022910">
    <property type="component" value="Unassembled WGS sequence"/>
</dbReference>
<proteinExistence type="predicted"/>